<dbReference type="InterPro" id="IPR036322">
    <property type="entry name" value="WD40_repeat_dom_sf"/>
</dbReference>
<evidence type="ECO:0000313" key="5">
    <source>
        <dbReference type="EMBL" id="ANB12316.1"/>
    </source>
</evidence>
<keyword evidence="6" id="KW-1185">Reference proteome</keyword>
<reference evidence="5 6" key="1">
    <citation type="submission" date="2016-02" db="EMBL/GenBank/DDBJ databases">
        <title>Complete genome sequence and transcriptome regulation of the pentose utilising yeast Sugiyamaella lignohabitans.</title>
        <authorList>
            <person name="Bellasio M."/>
            <person name="Peymann A."/>
            <person name="Valli M."/>
            <person name="Sipitzky M."/>
            <person name="Graf A."/>
            <person name="Sauer M."/>
            <person name="Marx H."/>
            <person name="Mattanovich D."/>
        </authorList>
    </citation>
    <scope>NUCLEOTIDE SEQUENCE [LARGE SCALE GENOMIC DNA]</scope>
    <source>
        <strain evidence="5 6">CBS 10342</strain>
    </source>
</reference>
<dbReference type="InterPro" id="IPR001680">
    <property type="entry name" value="WD40_rpt"/>
</dbReference>
<dbReference type="AlphaFoldDB" id="A0A167D071"/>
<dbReference type="KEGG" id="slb:AWJ20_566"/>
<dbReference type="PANTHER" id="PTHR15052">
    <property type="entry name" value="RNA POLYMERASE III TRANSCRIPTION INITIATION FACTOR COMPLEX SUBUNIT"/>
    <property type="match status" value="1"/>
</dbReference>
<keyword evidence="3" id="KW-0539">Nucleus</keyword>
<dbReference type="EMBL" id="CP014501">
    <property type="protein sequence ID" value="ANB12316.1"/>
    <property type="molecule type" value="Genomic_DNA"/>
</dbReference>
<comment type="subcellular location">
    <subcellularLocation>
        <location evidence="1">Nucleus</location>
    </subcellularLocation>
</comment>
<dbReference type="GO" id="GO:0006383">
    <property type="term" value="P:transcription by RNA polymerase III"/>
    <property type="evidence" value="ECO:0007669"/>
    <property type="project" value="TreeGrafter"/>
</dbReference>
<dbReference type="SUPFAM" id="SSF50978">
    <property type="entry name" value="WD40 repeat-like"/>
    <property type="match status" value="1"/>
</dbReference>
<dbReference type="OrthoDB" id="4703at2759"/>
<dbReference type="InterPro" id="IPR052416">
    <property type="entry name" value="GTF3C_component"/>
</dbReference>
<name>A0A167D071_9ASCO</name>
<dbReference type="GO" id="GO:0005634">
    <property type="term" value="C:nucleus"/>
    <property type="evidence" value="ECO:0007669"/>
    <property type="project" value="UniProtKB-SubCell"/>
</dbReference>
<feature type="compositionally biased region" description="Basic residues" evidence="4">
    <location>
        <begin position="1"/>
        <end position="11"/>
    </location>
</feature>
<dbReference type="RefSeq" id="XP_018734793.1">
    <property type="nucleotide sequence ID" value="XM_018882512.1"/>
</dbReference>
<dbReference type="InterPro" id="IPR015943">
    <property type="entry name" value="WD40/YVTN_repeat-like_dom_sf"/>
</dbReference>
<dbReference type="Proteomes" id="UP000189580">
    <property type="component" value="Chromosome a"/>
</dbReference>
<keyword evidence="2" id="KW-0804">Transcription</keyword>
<protein>
    <submittedName>
        <fullName evidence="5">Transcription factor TFIIIC subunit TFC6</fullName>
    </submittedName>
</protein>
<dbReference type="GeneID" id="30037612"/>
<feature type="compositionally biased region" description="Polar residues" evidence="4">
    <location>
        <begin position="116"/>
        <end position="126"/>
    </location>
</feature>
<dbReference type="Gene3D" id="2.130.10.10">
    <property type="entry name" value="YVTN repeat-like/Quinoprotein amine dehydrogenase"/>
    <property type="match status" value="1"/>
</dbReference>
<organism evidence="5 6">
    <name type="scientific">Sugiyamaella lignohabitans</name>
    <dbReference type="NCBI Taxonomy" id="796027"/>
    <lineage>
        <taxon>Eukaryota</taxon>
        <taxon>Fungi</taxon>
        <taxon>Dikarya</taxon>
        <taxon>Ascomycota</taxon>
        <taxon>Saccharomycotina</taxon>
        <taxon>Dipodascomycetes</taxon>
        <taxon>Dipodascales</taxon>
        <taxon>Trichomonascaceae</taxon>
        <taxon>Sugiyamaella</taxon>
    </lineage>
</organism>
<feature type="region of interest" description="Disordered" evidence="4">
    <location>
        <begin position="385"/>
        <end position="406"/>
    </location>
</feature>
<gene>
    <name evidence="5" type="primary">TFC6</name>
    <name evidence="5" type="ORF">AWJ20_566</name>
</gene>
<feature type="compositionally biased region" description="Basic and acidic residues" evidence="4">
    <location>
        <begin position="12"/>
        <end position="21"/>
    </location>
</feature>
<dbReference type="Pfam" id="PF00400">
    <property type="entry name" value="WD40"/>
    <property type="match status" value="1"/>
</dbReference>
<dbReference type="GO" id="GO:0000127">
    <property type="term" value="C:transcription factor TFIIIC complex"/>
    <property type="evidence" value="ECO:0007669"/>
    <property type="project" value="TreeGrafter"/>
</dbReference>
<proteinExistence type="predicted"/>
<evidence type="ECO:0000256" key="2">
    <source>
        <dbReference type="ARBA" id="ARBA00023163"/>
    </source>
</evidence>
<sequence length="725" mass="80392">MSTRRSSRRTKKQIDYSKIGDIDGISDDELAGKQKRHEVESESDEFELDDKNDENAEEDDDEEIDLAAEDEEDDDHNGEAEEDLDDVDIIRTTTKAKTKKSKPRSEDEDTYLENGTYVNGNRNALKSNKMPKPVALRPSKAPGVRAESLKERFQLFYGNNDSAFVYGINQRIKWGMRPFIPEPELFEVPKRVTRLHQKYINAGVGNVETSTDSDSEPEDDVYLFTEEEVSEKQVLIHINSQEMASYVPGSLKTMKIFTDKACDVPVQLPCFEPTFIHKSHPQAGIIANAGSFICASSWAPGFDGEYQYLAVATLPENSSGEATSIYPQISAFATQPSPTSIQVYRLNTNIPDGSTSPEDYFQLVAVFATESGPITKLAWRPLGPSPSAPDTELAQTKTNKTSKTKGKGVANNITHIGVLAAGFQDGKARLLDVKVNAPPSGPSGSKSREPLYVKVDKFLREYSLDSKITCIAWRTLNTIVLGTADGFIAEFDVSDTSIDGIYPSFYIPVHDSFINLIVTCFPFYENLVFTSSADGFTRLVDVRDIQRSRTISTRFKGYTTCASYCAQLSSFVSLEDTFTTKITPIRRLNILQGATNITRHEASVSSVSGSYLHPMIISGGADGTLHIGNAIRRSTVSKRQTNAIYKETILWEFDAPEKFPDTCKFVDILQAKDLPKAPAIERQFIYPRTAVVSSVEWNQNQIAGSWYVAGLSSGVLRIENLACPQ</sequence>
<evidence type="ECO:0000256" key="3">
    <source>
        <dbReference type="ARBA" id="ARBA00023242"/>
    </source>
</evidence>
<evidence type="ECO:0000256" key="1">
    <source>
        <dbReference type="ARBA" id="ARBA00004123"/>
    </source>
</evidence>
<accession>A0A167D071</accession>
<feature type="compositionally biased region" description="Acidic residues" evidence="4">
    <location>
        <begin position="41"/>
        <end position="87"/>
    </location>
</feature>
<feature type="region of interest" description="Disordered" evidence="4">
    <location>
        <begin position="1"/>
        <end position="139"/>
    </location>
</feature>
<evidence type="ECO:0000256" key="4">
    <source>
        <dbReference type="SAM" id="MobiDB-lite"/>
    </source>
</evidence>
<evidence type="ECO:0000313" key="6">
    <source>
        <dbReference type="Proteomes" id="UP000189580"/>
    </source>
</evidence>
<dbReference type="SMART" id="SM00320">
    <property type="entry name" value="WD40"/>
    <property type="match status" value="4"/>
</dbReference>
<dbReference type="PANTHER" id="PTHR15052:SF2">
    <property type="entry name" value="GENERAL TRANSCRIPTION FACTOR 3C POLYPEPTIDE 2"/>
    <property type="match status" value="1"/>
</dbReference>